<feature type="domain" description="DUF6594" evidence="3">
    <location>
        <begin position="24"/>
        <end position="290"/>
    </location>
</feature>
<protein>
    <recommendedName>
        <fullName evidence="3">DUF6594 domain-containing protein</fullName>
    </recommendedName>
</protein>
<dbReference type="EMBL" id="KV750697">
    <property type="protein sequence ID" value="OCL03677.1"/>
    <property type="molecule type" value="Genomic_DNA"/>
</dbReference>
<evidence type="ECO:0000313" key="4">
    <source>
        <dbReference type="EMBL" id="OCL03677.1"/>
    </source>
</evidence>
<proteinExistence type="predicted"/>
<dbReference type="InterPro" id="IPR046529">
    <property type="entry name" value="DUF6594"/>
</dbReference>
<feature type="transmembrane region" description="Helical" evidence="2">
    <location>
        <begin position="253"/>
        <end position="271"/>
    </location>
</feature>
<keyword evidence="1" id="KW-0175">Coiled coil</keyword>
<keyword evidence="2" id="KW-0472">Membrane</keyword>
<gene>
    <name evidence="4" type="ORF">AOQ84DRAFT_433802</name>
</gene>
<name>A0A8E2JNL6_9PEZI</name>
<dbReference type="Proteomes" id="UP000250140">
    <property type="component" value="Unassembled WGS sequence"/>
</dbReference>
<dbReference type="OrthoDB" id="3533814at2759"/>
<evidence type="ECO:0000313" key="5">
    <source>
        <dbReference type="Proteomes" id="UP000250140"/>
    </source>
</evidence>
<evidence type="ECO:0000256" key="2">
    <source>
        <dbReference type="SAM" id="Phobius"/>
    </source>
</evidence>
<dbReference type="PANTHER" id="PTHR34502:SF4">
    <property type="entry name" value="DUF6594 DOMAIN-CONTAINING PROTEIN"/>
    <property type="match status" value="1"/>
</dbReference>
<feature type="transmembrane region" description="Helical" evidence="2">
    <location>
        <begin position="220"/>
        <end position="247"/>
    </location>
</feature>
<organism evidence="4 5">
    <name type="scientific">Glonium stellatum</name>
    <dbReference type="NCBI Taxonomy" id="574774"/>
    <lineage>
        <taxon>Eukaryota</taxon>
        <taxon>Fungi</taxon>
        <taxon>Dikarya</taxon>
        <taxon>Ascomycota</taxon>
        <taxon>Pezizomycotina</taxon>
        <taxon>Dothideomycetes</taxon>
        <taxon>Pleosporomycetidae</taxon>
        <taxon>Gloniales</taxon>
        <taxon>Gloniaceae</taxon>
        <taxon>Glonium</taxon>
    </lineage>
</organism>
<evidence type="ECO:0000259" key="3">
    <source>
        <dbReference type="Pfam" id="PF20237"/>
    </source>
</evidence>
<reference evidence="4 5" key="1">
    <citation type="journal article" date="2016" name="Nat. Commun.">
        <title>Ectomycorrhizal ecology is imprinted in the genome of the dominant symbiotic fungus Cenococcum geophilum.</title>
        <authorList>
            <consortium name="DOE Joint Genome Institute"/>
            <person name="Peter M."/>
            <person name="Kohler A."/>
            <person name="Ohm R.A."/>
            <person name="Kuo A."/>
            <person name="Krutzmann J."/>
            <person name="Morin E."/>
            <person name="Arend M."/>
            <person name="Barry K.W."/>
            <person name="Binder M."/>
            <person name="Choi C."/>
            <person name="Clum A."/>
            <person name="Copeland A."/>
            <person name="Grisel N."/>
            <person name="Haridas S."/>
            <person name="Kipfer T."/>
            <person name="LaButti K."/>
            <person name="Lindquist E."/>
            <person name="Lipzen A."/>
            <person name="Maire R."/>
            <person name="Meier B."/>
            <person name="Mihaltcheva S."/>
            <person name="Molinier V."/>
            <person name="Murat C."/>
            <person name="Poggeler S."/>
            <person name="Quandt C.A."/>
            <person name="Sperisen C."/>
            <person name="Tritt A."/>
            <person name="Tisserant E."/>
            <person name="Crous P.W."/>
            <person name="Henrissat B."/>
            <person name="Nehls U."/>
            <person name="Egli S."/>
            <person name="Spatafora J.W."/>
            <person name="Grigoriev I.V."/>
            <person name="Martin F.M."/>
        </authorList>
    </citation>
    <scope>NUCLEOTIDE SEQUENCE [LARGE SCALE GENOMIC DNA]</scope>
    <source>
        <strain evidence="4 5">CBS 207.34</strain>
    </source>
</reference>
<keyword evidence="2" id="KW-1133">Transmembrane helix</keyword>
<keyword evidence="5" id="KW-1185">Reference proteome</keyword>
<dbReference type="Pfam" id="PF20237">
    <property type="entry name" value="DUF6594"/>
    <property type="match status" value="1"/>
</dbReference>
<dbReference type="PANTHER" id="PTHR34502">
    <property type="entry name" value="DUF6594 DOMAIN-CONTAINING PROTEIN-RELATED"/>
    <property type="match status" value="1"/>
</dbReference>
<dbReference type="AlphaFoldDB" id="A0A8E2JNL6"/>
<accession>A0A8E2JNL6</accession>
<sequence length="307" mass="34430">MQKQAIGAPPDIELAIPKAPKNGYPALAAWIAHDPDNESYVFRKFDRLSARNLLYLQSELIALEEMLDQLDRETQESKDVGLRLSAQRWETFVENAKDPSRPENGRMELAKVLQKKIKEYHEALLLQSQIANLDRPSSRVLTVFRNWFSGKNRDSKSYEENSILSGRAKFMLDDEKDLAALRPPTDKDALSRFLQDHWPFQDKAYPDPGDRTRHFLERHVIWTVAFISIVIAAILLIGAITSLYFVTSPGAKLGMISGFTVLFAISVGLLTNAKRSEMFAATAAYSAVLVVFVSGNLSYNNAAATPP</sequence>
<feature type="coiled-coil region" evidence="1">
    <location>
        <begin position="53"/>
        <end position="80"/>
    </location>
</feature>
<evidence type="ECO:0000256" key="1">
    <source>
        <dbReference type="SAM" id="Coils"/>
    </source>
</evidence>
<keyword evidence="2" id="KW-0812">Transmembrane</keyword>
<feature type="transmembrane region" description="Helical" evidence="2">
    <location>
        <begin position="278"/>
        <end position="299"/>
    </location>
</feature>